<evidence type="ECO:0000313" key="4">
    <source>
        <dbReference type="EMBL" id="PWG18320.1"/>
    </source>
</evidence>
<comment type="caution">
    <text evidence="4">The sequence shown here is derived from an EMBL/GenBank/DDBJ whole genome shotgun (WGS) entry which is preliminary data.</text>
</comment>
<feature type="domain" description="Outer membrane protein beta-barrel" evidence="3">
    <location>
        <begin position="8"/>
        <end position="161"/>
    </location>
</feature>
<name>A0A2V1P985_9RHOB</name>
<dbReference type="Gene3D" id="2.40.160.20">
    <property type="match status" value="1"/>
</dbReference>
<gene>
    <name evidence="4" type="ORF">DFK10_03480</name>
</gene>
<keyword evidence="1 2" id="KW-0732">Signal</keyword>
<dbReference type="Pfam" id="PF13505">
    <property type="entry name" value="OMP_b-brl"/>
    <property type="match status" value="1"/>
</dbReference>
<dbReference type="Proteomes" id="UP000245293">
    <property type="component" value="Unassembled WGS sequence"/>
</dbReference>
<proteinExistence type="predicted"/>
<dbReference type="InterPro" id="IPR011250">
    <property type="entry name" value="OMP/PagP_B-barrel"/>
</dbReference>
<dbReference type="OrthoDB" id="7842276at2"/>
<dbReference type="SUPFAM" id="SSF56925">
    <property type="entry name" value="OMPA-like"/>
    <property type="match status" value="1"/>
</dbReference>
<keyword evidence="5" id="KW-1185">Reference proteome</keyword>
<reference evidence="5" key="1">
    <citation type="submission" date="2018-05" db="EMBL/GenBank/DDBJ databases">
        <authorList>
            <person name="Du Z."/>
            <person name="Wang X."/>
        </authorList>
    </citation>
    <scope>NUCLEOTIDE SEQUENCE [LARGE SCALE GENOMIC DNA]</scope>
    <source>
        <strain evidence="5">WDS4C29</strain>
    </source>
</reference>
<organism evidence="4 5">
    <name type="scientific">Salibaculum griseiflavum</name>
    <dbReference type="NCBI Taxonomy" id="1914409"/>
    <lineage>
        <taxon>Bacteria</taxon>
        <taxon>Pseudomonadati</taxon>
        <taxon>Pseudomonadota</taxon>
        <taxon>Alphaproteobacteria</taxon>
        <taxon>Rhodobacterales</taxon>
        <taxon>Roseobacteraceae</taxon>
        <taxon>Salibaculum</taxon>
    </lineage>
</organism>
<dbReference type="InterPro" id="IPR027385">
    <property type="entry name" value="Beta-barrel_OMP"/>
</dbReference>
<feature type="signal peptide" evidence="2">
    <location>
        <begin position="1"/>
        <end position="24"/>
    </location>
</feature>
<sequence length="201" mass="21109">MEMNGYKALALATCLSMATGTATAEEGFYYGGALGFAKLESQSAGIGRTEGQDATLGVVLGYRFSHDDQSWFGVEGTLDGTTGQRMTTVGVPVESCSDESPDWCEVRGIARVRGVYGAKVTSDIEVLSMVGVAAVAGLAEDGVGNYVDTTATGLTIGVGGQRPMGGGMGRLEFVYDRFEGSNPGDFEKTLEIFSLRTVFTF</sequence>
<evidence type="ECO:0000313" key="5">
    <source>
        <dbReference type="Proteomes" id="UP000245293"/>
    </source>
</evidence>
<protein>
    <recommendedName>
        <fullName evidence="3">Outer membrane protein beta-barrel domain-containing protein</fullName>
    </recommendedName>
</protein>
<feature type="chain" id="PRO_5015868692" description="Outer membrane protein beta-barrel domain-containing protein" evidence="2">
    <location>
        <begin position="25"/>
        <end position="201"/>
    </location>
</feature>
<evidence type="ECO:0000256" key="1">
    <source>
        <dbReference type="ARBA" id="ARBA00022729"/>
    </source>
</evidence>
<dbReference type="AlphaFoldDB" id="A0A2V1P985"/>
<evidence type="ECO:0000256" key="2">
    <source>
        <dbReference type="SAM" id="SignalP"/>
    </source>
</evidence>
<dbReference type="EMBL" id="QETF01000002">
    <property type="protein sequence ID" value="PWG18320.1"/>
    <property type="molecule type" value="Genomic_DNA"/>
</dbReference>
<evidence type="ECO:0000259" key="3">
    <source>
        <dbReference type="Pfam" id="PF13505"/>
    </source>
</evidence>
<accession>A0A2V1P985</accession>